<dbReference type="EMBL" id="JALLPJ020000183">
    <property type="protein sequence ID" value="KAL3799517.1"/>
    <property type="molecule type" value="Genomic_DNA"/>
</dbReference>
<reference evidence="2 3" key="1">
    <citation type="submission" date="2024-10" db="EMBL/GenBank/DDBJ databases">
        <title>Updated reference genomes for cyclostephanoid diatoms.</title>
        <authorList>
            <person name="Roberts W.R."/>
            <person name="Alverson A.J."/>
        </authorList>
    </citation>
    <scope>NUCLEOTIDE SEQUENCE [LARGE SCALE GENOMIC DNA]</scope>
    <source>
        <strain evidence="2 3">AJA010-31</strain>
    </source>
</reference>
<feature type="region of interest" description="Disordered" evidence="1">
    <location>
        <begin position="522"/>
        <end position="589"/>
    </location>
</feature>
<evidence type="ECO:0000313" key="2">
    <source>
        <dbReference type="EMBL" id="KAL3799517.1"/>
    </source>
</evidence>
<dbReference type="Proteomes" id="UP001530400">
    <property type="component" value="Unassembled WGS sequence"/>
</dbReference>
<accession>A0ABD3QHH1</accession>
<evidence type="ECO:0000256" key="1">
    <source>
        <dbReference type="SAM" id="MobiDB-lite"/>
    </source>
</evidence>
<evidence type="ECO:0000313" key="3">
    <source>
        <dbReference type="Proteomes" id="UP001530400"/>
    </source>
</evidence>
<protein>
    <submittedName>
        <fullName evidence="2">Uncharacterized protein</fullName>
    </submittedName>
</protein>
<comment type="caution">
    <text evidence="2">The sequence shown here is derived from an EMBL/GenBank/DDBJ whole genome shotgun (WGS) entry which is preliminary data.</text>
</comment>
<sequence length="589" mass="66352">MAMNMPTKGVFDENLLSARFGSIDASQIRTMWSRAAQGINSFLNANESVVQWNCDQITVPCSDIMEANIIAILSEMEDPTEGYDYLFLVINEIILRYNNLMKSVGLFIGWESDGVHIHEINPRTIVPLSKNAMAVTSVVSTTEKAIDELVESYWSKDDNSFLSANLLKAIRLEMVGHHQTIKSPVSFLHERFSFRDNVSDAALASTHRACFCSSDGLFFVRNSDISLYQEVLETAIEFGFVRRTQSISFQTFSYTEWLSLLEGLRNVLGHLRETQSTDDNDQLGNTLLELESFGFPHLDEAQSNLLNSMHKNDLLDMVCVCGEQLASEAYRYVGLPSRLVEPLPEIVKDSIRDGIISNQVGVDDIETFSMDVLDFYCNRLIVPASESSNQSLVNFLRENNCCDDTDTVVDIIPDSVTIRNYIAVQKVLHQAKLQLLLSSTKIMPIASPQDAHSDSHGMIDTKNSKWKWSTKRRSQEQKYHWSAFGKLWFEQALQKGQTSTIDSISIDDSSTLDQDNDKIDQNTVAVDEDQTDASINSKSENHEEQPEGTDVEYEDQNGESVHYECLHHAEADTTAVDAEEEPMPDHESM</sequence>
<dbReference type="AlphaFoldDB" id="A0ABD3QHH1"/>
<keyword evidence="3" id="KW-1185">Reference proteome</keyword>
<feature type="compositionally biased region" description="Basic and acidic residues" evidence="1">
    <location>
        <begin position="561"/>
        <end position="571"/>
    </location>
</feature>
<name>A0ABD3QHH1_9STRA</name>
<feature type="compositionally biased region" description="Acidic residues" evidence="1">
    <location>
        <begin position="546"/>
        <end position="557"/>
    </location>
</feature>
<proteinExistence type="predicted"/>
<organism evidence="2 3">
    <name type="scientific">Cyclotella atomus</name>
    <dbReference type="NCBI Taxonomy" id="382360"/>
    <lineage>
        <taxon>Eukaryota</taxon>
        <taxon>Sar</taxon>
        <taxon>Stramenopiles</taxon>
        <taxon>Ochrophyta</taxon>
        <taxon>Bacillariophyta</taxon>
        <taxon>Coscinodiscophyceae</taxon>
        <taxon>Thalassiosirophycidae</taxon>
        <taxon>Stephanodiscales</taxon>
        <taxon>Stephanodiscaceae</taxon>
        <taxon>Cyclotella</taxon>
    </lineage>
</organism>
<gene>
    <name evidence="2" type="ORF">ACHAWO_002411</name>
</gene>